<comment type="catalytic activity">
    <reaction evidence="6">
        <text>1D-myo-inositol 1,4-bisphosphate + H2O = 1D-myo-inositol 4-phosphate + phosphate</text>
        <dbReference type="Rhea" id="RHEA:15553"/>
        <dbReference type="ChEBI" id="CHEBI:15377"/>
        <dbReference type="ChEBI" id="CHEBI:43474"/>
        <dbReference type="ChEBI" id="CHEBI:58282"/>
        <dbReference type="ChEBI" id="CHEBI:58469"/>
        <dbReference type="EC" id="3.1.3.57"/>
    </reaction>
    <physiologicalReaction direction="left-to-right" evidence="6">
        <dbReference type="Rhea" id="RHEA:15554"/>
    </physiologicalReaction>
</comment>
<dbReference type="GO" id="GO:0046872">
    <property type="term" value="F:metal ion binding"/>
    <property type="evidence" value="ECO:0007669"/>
    <property type="project" value="UniProtKB-KW"/>
</dbReference>
<keyword evidence="4 7" id="KW-0460">Magnesium</keyword>
<dbReference type="Gene3D" id="3.30.540.10">
    <property type="entry name" value="Fructose-1,6-Bisphosphatase, subunit A, domain 1"/>
    <property type="match status" value="1"/>
</dbReference>
<organism evidence="9 10">
    <name type="scientific">Stylonychia lemnae</name>
    <name type="common">Ciliate</name>
    <dbReference type="NCBI Taxonomy" id="5949"/>
    <lineage>
        <taxon>Eukaryota</taxon>
        <taxon>Sar</taxon>
        <taxon>Alveolata</taxon>
        <taxon>Ciliophora</taxon>
        <taxon>Intramacronucleata</taxon>
        <taxon>Spirotrichea</taxon>
        <taxon>Stichotrichia</taxon>
        <taxon>Sporadotrichida</taxon>
        <taxon>Oxytrichidae</taxon>
        <taxon>Stylonychinae</taxon>
        <taxon>Stylonychia</taxon>
    </lineage>
</organism>
<evidence type="ECO:0000256" key="7">
    <source>
        <dbReference type="PIRSR" id="PIRSR600760-2"/>
    </source>
</evidence>
<evidence type="ECO:0000256" key="5">
    <source>
        <dbReference type="ARBA" id="ARBA00044465"/>
    </source>
</evidence>
<keyword evidence="10" id="KW-1185">Reference proteome</keyword>
<dbReference type="AlphaFoldDB" id="A0A078A010"/>
<dbReference type="SUPFAM" id="SSF56655">
    <property type="entry name" value="Carbohydrate phosphatase"/>
    <property type="match status" value="1"/>
</dbReference>
<dbReference type="GO" id="GO:0004441">
    <property type="term" value="F:inositol-1,4-bisphosphate 1-phosphatase activity"/>
    <property type="evidence" value="ECO:0007669"/>
    <property type="project" value="UniProtKB-EC"/>
</dbReference>
<dbReference type="Pfam" id="PF00459">
    <property type="entry name" value="Inositol_P"/>
    <property type="match status" value="1"/>
</dbReference>
<evidence type="ECO:0000256" key="2">
    <source>
        <dbReference type="ARBA" id="ARBA00022671"/>
    </source>
</evidence>
<evidence type="ECO:0000256" key="3">
    <source>
        <dbReference type="ARBA" id="ARBA00022723"/>
    </source>
</evidence>
<dbReference type="Gene3D" id="3.40.190.80">
    <property type="match status" value="1"/>
</dbReference>
<feature type="binding site" evidence="7">
    <location>
        <position position="55"/>
    </location>
    <ligand>
        <name>Mg(2+)</name>
        <dbReference type="ChEBI" id="CHEBI:18420"/>
        <label>1</label>
        <note>catalytic</note>
    </ligand>
</feature>
<evidence type="ECO:0000256" key="1">
    <source>
        <dbReference type="ARBA" id="ARBA00009759"/>
    </source>
</evidence>
<dbReference type="PROSITE" id="PS00629">
    <property type="entry name" value="IMP_1"/>
    <property type="match status" value="1"/>
</dbReference>
<comment type="similarity">
    <text evidence="1">Belongs to the inositol monophosphatase superfamily.</text>
</comment>
<dbReference type="InParanoid" id="A0A078A010"/>
<evidence type="ECO:0000256" key="8">
    <source>
        <dbReference type="SAM" id="MobiDB-lite"/>
    </source>
</evidence>
<feature type="binding site" evidence="7">
    <location>
        <position position="186"/>
    </location>
    <ligand>
        <name>Mg(2+)</name>
        <dbReference type="ChEBI" id="CHEBI:18420"/>
        <label>1</label>
        <note>catalytic</note>
    </ligand>
</feature>
<dbReference type="Proteomes" id="UP000039865">
    <property type="component" value="Unassembled WGS sequence"/>
</dbReference>
<evidence type="ECO:0000313" key="10">
    <source>
        <dbReference type="Proteomes" id="UP000039865"/>
    </source>
</evidence>
<name>A0A078A010_STYLE</name>
<protein>
    <submittedName>
        <fullName evidence="9">3 (2)-bisphosphate nucleotidase 1</fullName>
    </submittedName>
</protein>
<accession>A0A078A010</accession>
<dbReference type="PANTHER" id="PTHR43028:SF5">
    <property type="entry name" value="3'(2'),5'-BISPHOSPHATE NUCLEOTIDASE 1"/>
    <property type="match status" value="1"/>
</dbReference>
<dbReference type="EMBL" id="CCKQ01003008">
    <property type="protein sequence ID" value="CDW74113.1"/>
    <property type="molecule type" value="Genomic_DNA"/>
</dbReference>
<keyword evidence="3 7" id="KW-0479">Metal-binding</keyword>
<sequence>MLLENYKIQQAAYRDYLREMESIYGLAVSDADWNFYEFPDEFFEEDMVIWIDPLDGTKGFTEGHVHHITNMIGPFYNEFYQQGRTYFGTPECGLFIKDKFPEKLRRIQRVTPLLPFPMEDCIEDKDYNIWYCGTFNRNQDCMNQIMGAIKPINVAKVAGSGNKVIYILDQKADYYVNLVPGFKFWDMCAAEALIQARMGIVTDAHQRPLIYDHTKPDYTIREGIIIAKNKKVYDVCARRVIETLGKDIPTIHAEMLLEIDQKSNERKVAREEQQKDGQHKARQRLQRHQKLETTRTELHIDPATQVKNFQ</sequence>
<evidence type="ECO:0000256" key="4">
    <source>
        <dbReference type="ARBA" id="ARBA00022842"/>
    </source>
</evidence>
<gene>
    <name evidence="9" type="primary">Contig3146.g3366</name>
    <name evidence="9" type="ORF">STYLEM_3107</name>
</gene>
<dbReference type="OrthoDB" id="289714at2759"/>
<dbReference type="InterPro" id="IPR020583">
    <property type="entry name" value="Inositol_monoP_metal-BS"/>
</dbReference>
<evidence type="ECO:0000313" key="9">
    <source>
        <dbReference type="EMBL" id="CDW74113.1"/>
    </source>
</evidence>
<dbReference type="InterPro" id="IPR000760">
    <property type="entry name" value="Inositol_monophosphatase-like"/>
</dbReference>
<feature type="binding site" evidence="7">
    <location>
        <position position="54"/>
    </location>
    <ligand>
        <name>Mg(2+)</name>
        <dbReference type="ChEBI" id="CHEBI:18420"/>
        <label>1</label>
        <note>catalytic</note>
    </ligand>
</feature>
<comment type="catalytic activity">
    <reaction evidence="5">
        <text>1D-myo-inositol 1,3,4-trisphosphate + H2O = 1D-myo-inositol 3,4-bisphosphate + phosphate</text>
        <dbReference type="Rhea" id="RHEA:70319"/>
        <dbReference type="ChEBI" id="CHEBI:15377"/>
        <dbReference type="ChEBI" id="CHEBI:43474"/>
        <dbReference type="ChEBI" id="CHEBI:58414"/>
        <dbReference type="ChEBI" id="CHEBI:83241"/>
    </reaction>
    <physiologicalReaction direction="left-to-right" evidence="5">
        <dbReference type="Rhea" id="RHEA:70320"/>
    </physiologicalReaction>
</comment>
<feature type="compositionally biased region" description="Basic and acidic residues" evidence="8">
    <location>
        <begin position="289"/>
        <end position="300"/>
    </location>
</feature>
<feature type="region of interest" description="Disordered" evidence="8">
    <location>
        <begin position="269"/>
        <end position="310"/>
    </location>
</feature>
<reference evidence="9 10" key="1">
    <citation type="submission" date="2014-06" db="EMBL/GenBank/DDBJ databases">
        <authorList>
            <person name="Swart Estienne"/>
        </authorList>
    </citation>
    <scope>NUCLEOTIDE SEQUENCE [LARGE SCALE GENOMIC DNA]</scope>
    <source>
        <strain evidence="9 10">130c</strain>
    </source>
</reference>
<keyword evidence="2" id="KW-0452">Lithium</keyword>
<feature type="compositionally biased region" description="Basic and acidic residues" evidence="8">
    <location>
        <begin position="269"/>
        <end position="279"/>
    </location>
</feature>
<evidence type="ECO:0000256" key="6">
    <source>
        <dbReference type="ARBA" id="ARBA00044478"/>
    </source>
</evidence>
<feature type="binding site" evidence="7">
    <location>
        <position position="52"/>
    </location>
    <ligand>
        <name>Mg(2+)</name>
        <dbReference type="ChEBI" id="CHEBI:18420"/>
        <label>1</label>
        <note>catalytic</note>
    </ligand>
</feature>
<dbReference type="InterPro" id="IPR050725">
    <property type="entry name" value="CysQ/Inositol_MonoPase"/>
</dbReference>
<dbReference type="PANTHER" id="PTHR43028">
    <property type="entry name" value="3'(2'),5'-BISPHOSPHATE NUCLEOTIDASE 1"/>
    <property type="match status" value="1"/>
</dbReference>
<comment type="cofactor">
    <cofactor evidence="7">
        <name>Mg(2+)</name>
        <dbReference type="ChEBI" id="CHEBI:18420"/>
    </cofactor>
</comment>
<proteinExistence type="inferred from homology"/>